<dbReference type="GO" id="GO:0043565">
    <property type="term" value="F:sequence-specific DNA binding"/>
    <property type="evidence" value="ECO:0007669"/>
    <property type="project" value="TreeGrafter"/>
</dbReference>
<keyword evidence="3" id="KW-1185">Reference proteome</keyword>
<dbReference type="InterPro" id="IPR019887">
    <property type="entry name" value="Tscrpt_reg_AsnC/Lrp_C"/>
</dbReference>
<dbReference type="Gene3D" id="3.30.70.920">
    <property type="match status" value="1"/>
</dbReference>
<dbReference type="AlphaFoldDB" id="A0A1X1UE86"/>
<evidence type="ECO:0000313" key="2">
    <source>
        <dbReference type="EMBL" id="ORV55142.1"/>
    </source>
</evidence>
<dbReference type="InterPro" id="IPR011008">
    <property type="entry name" value="Dimeric_a/b-barrel"/>
</dbReference>
<protein>
    <recommendedName>
        <fullName evidence="1">Transcription regulator AsnC/Lrp ligand binding domain-containing protein</fullName>
    </recommendedName>
</protein>
<evidence type="ECO:0000313" key="3">
    <source>
        <dbReference type="Proteomes" id="UP000193010"/>
    </source>
</evidence>
<proteinExistence type="predicted"/>
<reference evidence="2 3" key="1">
    <citation type="submission" date="2016-01" db="EMBL/GenBank/DDBJ databases">
        <title>The new phylogeny of the genus Mycobacterium.</title>
        <authorList>
            <person name="Tarcisio F."/>
            <person name="Conor M."/>
            <person name="Antonella G."/>
            <person name="Elisabetta G."/>
            <person name="Giulia F.S."/>
            <person name="Sara T."/>
            <person name="Anna F."/>
            <person name="Clotilde B."/>
            <person name="Roberto B."/>
            <person name="Veronica D.S."/>
            <person name="Fabio R."/>
            <person name="Monica P."/>
            <person name="Olivier J."/>
            <person name="Enrico T."/>
            <person name="Nicola S."/>
        </authorList>
    </citation>
    <scope>NUCLEOTIDE SEQUENCE [LARGE SCALE GENOMIC DNA]</scope>
    <source>
        <strain evidence="2 3">DSM 44852</strain>
    </source>
</reference>
<name>A0A1X1UE86_MYCFL</name>
<dbReference type="PANTHER" id="PTHR30154:SF34">
    <property type="entry name" value="TRANSCRIPTIONAL REGULATOR AZLB"/>
    <property type="match status" value="1"/>
</dbReference>
<dbReference type="GO" id="GO:0005829">
    <property type="term" value="C:cytosol"/>
    <property type="evidence" value="ECO:0007669"/>
    <property type="project" value="TreeGrafter"/>
</dbReference>
<dbReference type="Pfam" id="PF01037">
    <property type="entry name" value="AsnC_trans_reg"/>
    <property type="match status" value="1"/>
</dbReference>
<dbReference type="GO" id="GO:0043200">
    <property type="term" value="P:response to amino acid"/>
    <property type="evidence" value="ECO:0007669"/>
    <property type="project" value="TreeGrafter"/>
</dbReference>
<dbReference type="PANTHER" id="PTHR30154">
    <property type="entry name" value="LEUCINE-RESPONSIVE REGULATORY PROTEIN"/>
    <property type="match status" value="1"/>
</dbReference>
<dbReference type="RefSeq" id="WP_085220934.1">
    <property type="nucleotide sequence ID" value="NZ_AP022576.1"/>
</dbReference>
<feature type="domain" description="Transcription regulator AsnC/Lrp ligand binding" evidence="1">
    <location>
        <begin position="43"/>
        <end position="106"/>
    </location>
</feature>
<dbReference type="SUPFAM" id="SSF54909">
    <property type="entry name" value="Dimeric alpha+beta barrel"/>
    <property type="match status" value="1"/>
</dbReference>
<gene>
    <name evidence="2" type="ORF">AWC05_14900</name>
</gene>
<accession>A0A1X1UE86</accession>
<dbReference type="OrthoDB" id="5243753at2"/>
<dbReference type="Proteomes" id="UP000193010">
    <property type="component" value="Unassembled WGS sequence"/>
</dbReference>
<dbReference type="EMBL" id="LQOV01000007">
    <property type="protein sequence ID" value="ORV55142.1"/>
    <property type="molecule type" value="Genomic_DNA"/>
</dbReference>
<sequence length="110" mass="12020">MTVGRRAARSDDEGYRAIINNDPLGRGFKVTAYVDLGPIDSAAIRAFEGAVVALPEIIECRRMMGTPDYVLLIAAADLVDYEKLYTDRLSTLPGISRIRSQIAMKTVKSG</sequence>
<evidence type="ECO:0000259" key="1">
    <source>
        <dbReference type="Pfam" id="PF01037"/>
    </source>
</evidence>
<comment type="caution">
    <text evidence="2">The sequence shown here is derived from an EMBL/GenBank/DDBJ whole genome shotgun (WGS) entry which is preliminary data.</text>
</comment>
<organism evidence="2 3">
    <name type="scientific">Mycobacterium florentinum</name>
    <dbReference type="NCBI Taxonomy" id="292462"/>
    <lineage>
        <taxon>Bacteria</taxon>
        <taxon>Bacillati</taxon>
        <taxon>Actinomycetota</taxon>
        <taxon>Actinomycetes</taxon>
        <taxon>Mycobacteriales</taxon>
        <taxon>Mycobacteriaceae</taxon>
        <taxon>Mycobacterium</taxon>
        <taxon>Mycobacterium simiae complex</taxon>
    </lineage>
</organism>
<dbReference type="STRING" id="292462.AWC05_14900"/>